<accession>A0A3N1Y8J7</accession>
<dbReference type="InterPro" id="IPR021136">
    <property type="entry name" value="Flagellar_hook_control-like_C"/>
</dbReference>
<gene>
    <name evidence="3" type="ORF">EDC57_1056</name>
</gene>
<name>A0A3N1Y8J7_9GAMM</name>
<evidence type="ECO:0000313" key="3">
    <source>
        <dbReference type="EMBL" id="ROR35139.1"/>
    </source>
</evidence>
<organism evidence="3 4">
    <name type="scientific">Inmirania thermothiophila</name>
    <dbReference type="NCBI Taxonomy" id="1750597"/>
    <lineage>
        <taxon>Bacteria</taxon>
        <taxon>Pseudomonadati</taxon>
        <taxon>Pseudomonadota</taxon>
        <taxon>Gammaproteobacteria</taxon>
        <taxon>Chromatiales</taxon>
        <taxon>Ectothiorhodospiraceae</taxon>
        <taxon>Inmirania</taxon>
    </lineage>
</organism>
<feature type="compositionally biased region" description="Pro residues" evidence="1">
    <location>
        <begin position="315"/>
        <end position="327"/>
    </location>
</feature>
<evidence type="ECO:0000313" key="4">
    <source>
        <dbReference type="Proteomes" id="UP000276634"/>
    </source>
</evidence>
<feature type="domain" description="Flagellar hook-length control protein-like C-terminal" evidence="2">
    <location>
        <begin position="242"/>
        <end position="314"/>
    </location>
</feature>
<dbReference type="RefSeq" id="WP_148051431.1">
    <property type="nucleotide sequence ID" value="NZ_RJVI01000001.1"/>
</dbReference>
<comment type="caution">
    <text evidence="3">The sequence shown here is derived from an EMBL/GenBank/DDBJ whole genome shotgun (WGS) entry which is preliminary data.</text>
</comment>
<evidence type="ECO:0000259" key="2">
    <source>
        <dbReference type="Pfam" id="PF02120"/>
    </source>
</evidence>
<sequence length="333" mass="34800">MRVDLLPTIPGRALPQAPRAWQAGQVLLARVEGREGELTLLRIGGALYRAEGAPPLPAGQELALEVAEPGPPPVLRLLRGADDGVLTAALARAALPRQLPLAEALGRLLRLLSGERLAPPAREAAAALRAHLAAPRDPEGLRRAVLAAGPFLEARLARAAAEGRPPPQDDLKAALLRLAAHLPEGGAAEALEGALARIETAQLGALPRAGEPVVLAVELPLPQGEGLAPLTLRFEREARPGMAAGEGWSVTVGIELPELGPVWARIRLRGDDAAVTLWAEREATRRRLADTEALLRAQLEAAGLAAGGIHVRAEPAPPLPQARPPGPVVDEEA</sequence>
<dbReference type="AlphaFoldDB" id="A0A3N1Y8J7"/>
<dbReference type="Gene3D" id="3.30.750.140">
    <property type="match status" value="1"/>
</dbReference>
<dbReference type="Pfam" id="PF02120">
    <property type="entry name" value="Flg_hook"/>
    <property type="match status" value="1"/>
</dbReference>
<keyword evidence="3" id="KW-0969">Cilium</keyword>
<feature type="region of interest" description="Disordered" evidence="1">
    <location>
        <begin position="312"/>
        <end position="333"/>
    </location>
</feature>
<keyword evidence="3" id="KW-0282">Flagellum</keyword>
<dbReference type="Proteomes" id="UP000276634">
    <property type="component" value="Unassembled WGS sequence"/>
</dbReference>
<keyword evidence="3" id="KW-0966">Cell projection</keyword>
<dbReference type="EMBL" id="RJVI01000001">
    <property type="protein sequence ID" value="ROR35139.1"/>
    <property type="molecule type" value="Genomic_DNA"/>
</dbReference>
<dbReference type="InterPro" id="IPR038610">
    <property type="entry name" value="FliK-like_C_sf"/>
</dbReference>
<protein>
    <submittedName>
        <fullName evidence="3">Flagellar hook-length control protein FliK</fullName>
    </submittedName>
</protein>
<reference evidence="3 4" key="1">
    <citation type="submission" date="2018-11" db="EMBL/GenBank/DDBJ databases">
        <title>Genomic Encyclopedia of Type Strains, Phase IV (KMG-IV): sequencing the most valuable type-strain genomes for metagenomic binning, comparative biology and taxonomic classification.</title>
        <authorList>
            <person name="Goeker M."/>
        </authorList>
    </citation>
    <scope>NUCLEOTIDE SEQUENCE [LARGE SCALE GENOMIC DNA]</scope>
    <source>
        <strain evidence="3 4">DSM 100275</strain>
    </source>
</reference>
<dbReference type="OrthoDB" id="7055780at2"/>
<keyword evidence="4" id="KW-1185">Reference proteome</keyword>
<evidence type="ECO:0000256" key="1">
    <source>
        <dbReference type="SAM" id="MobiDB-lite"/>
    </source>
</evidence>
<proteinExistence type="predicted"/>